<name>A0ABV3L4G3_9RHOB</name>
<feature type="transmembrane region" description="Helical" evidence="8">
    <location>
        <begin position="95"/>
        <end position="115"/>
    </location>
</feature>
<comment type="caution">
    <text evidence="9">The sequence shown here is derived from an EMBL/GenBank/DDBJ whole genome shotgun (WGS) entry which is preliminary data.</text>
</comment>
<dbReference type="Gene3D" id="1.20.1530.20">
    <property type="match status" value="2"/>
</dbReference>
<dbReference type="EMBL" id="JBFBVU010000005">
    <property type="protein sequence ID" value="MEV8466420.1"/>
    <property type="molecule type" value="Genomic_DNA"/>
</dbReference>
<evidence type="ECO:0000256" key="4">
    <source>
        <dbReference type="ARBA" id="ARBA00022475"/>
    </source>
</evidence>
<feature type="transmembrane region" description="Helical" evidence="8">
    <location>
        <begin position="285"/>
        <end position="305"/>
    </location>
</feature>
<feature type="transmembrane region" description="Helical" evidence="8">
    <location>
        <begin position="65"/>
        <end position="88"/>
    </location>
</feature>
<evidence type="ECO:0000256" key="7">
    <source>
        <dbReference type="ARBA" id="ARBA00023136"/>
    </source>
</evidence>
<feature type="transmembrane region" description="Helical" evidence="8">
    <location>
        <begin position="7"/>
        <end position="27"/>
    </location>
</feature>
<feature type="transmembrane region" description="Helical" evidence="8">
    <location>
        <begin position="199"/>
        <end position="216"/>
    </location>
</feature>
<feature type="transmembrane region" description="Helical" evidence="8">
    <location>
        <begin position="127"/>
        <end position="146"/>
    </location>
</feature>
<comment type="similarity">
    <text evidence="2">Belongs to the auxin efflux carrier (TC 2.A.69) family.</text>
</comment>
<dbReference type="RefSeq" id="WP_366192216.1">
    <property type="nucleotide sequence ID" value="NZ_JBFBVU010000005.1"/>
</dbReference>
<keyword evidence="5 8" id="KW-0812">Transmembrane</keyword>
<dbReference type="InterPro" id="IPR038770">
    <property type="entry name" value="Na+/solute_symporter_sf"/>
</dbReference>
<keyword evidence="7 8" id="KW-0472">Membrane</keyword>
<proteinExistence type="inferred from homology"/>
<reference evidence="9 10" key="1">
    <citation type="submission" date="2024-07" db="EMBL/GenBank/DDBJ databases">
        <authorList>
            <person name="Kang M."/>
        </authorList>
    </citation>
    <scope>NUCLEOTIDE SEQUENCE [LARGE SCALE GENOMIC DNA]</scope>
    <source>
        <strain evidence="9 10">DFM31</strain>
    </source>
</reference>
<feature type="transmembrane region" description="Helical" evidence="8">
    <location>
        <begin position="228"/>
        <end position="250"/>
    </location>
</feature>
<organism evidence="9 10">
    <name type="scientific">Meridianimarinicoccus marinus</name>
    <dbReference type="NCBI Taxonomy" id="3231483"/>
    <lineage>
        <taxon>Bacteria</taxon>
        <taxon>Pseudomonadati</taxon>
        <taxon>Pseudomonadota</taxon>
        <taxon>Alphaproteobacteria</taxon>
        <taxon>Rhodobacterales</taxon>
        <taxon>Paracoccaceae</taxon>
        <taxon>Meridianimarinicoccus</taxon>
    </lineage>
</organism>
<dbReference type="Proteomes" id="UP001553161">
    <property type="component" value="Unassembled WGS sequence"/>
</dbReference>
<dbReference type="InterPro" id="IPR004776">
    <property type="entry name" value="Mem_transp_PIN-like"/>
</dbReference>
<comment type="subcellular location">
    <subcellularLocation>
        <location evidence="1">Cell membrane</location>
        <topology evidence="1">Multi-pass membrane protein</topology>
    </subcellularLocation>
</comment>
<keyword evidence="3" id="KW-0813">Transport</keyword>
<accession>A0ABV3L4G3</accession>
<feature type="transmembrane region" description="Helical" evidence="8">
    <location>
        <begin position="167"/>
        <end position="187"/>
    </location>
</feature>
<evidence type="ECO:0000256" key="3">
    <source>
        <dbReference type="ARBA" id="ARBA00022448"/>
    </source>
</evidence>
<evidence type="ECO:0000256" key="8">
    <source>
        <dbReference type="SAM" id="Phobius"/>
    </source>
</evidence>
<feature type="transmembrane region" description="Helical" evidence="8">
    <location>
        <begin position="256"/>
        <end position="276"/>
    </location>
</feature>
<keyword evidence="6 8" id="KW-1133">Transmembrane helix</keyword>
<protein>
    <submittedName>
        <fullName evidence="9">AEC family transporter</fullName>
    </submittedName>
</protein>
<gene>
    <name evidence="9" type="ORF">AB0T83_06440</name>
</gene>
<evidence type="ECO:0000313" key="9">
    <source>
        <dbReference type="EMBL" id="MEV8466420.1"/>
    </source>
</evidence>
<keyword evidence="10" id="KW-1185">Reference proteome</keyword>
<keyword evidence="4" id="KW-1003">Cell membrane</keyword>
<evidence type="ECO:0000256" key="2">
    <source>
        <dbReference type="ARBA" id="ARBA00010145"/>
    </source>
</evidence>
<sequence length="309" mass="32604">MGALIEVVLPVFLVIGAGYLTTARGLFSDSSVNGLMQFTQKFAIPCLLFRAISTLDLSAGFDLRLLASFYVGAFSGFVLGFLGARFLFQRSWSDCVAIGFCGLFSNSVMLGLPIAERAYGAESLAPNFAIISIHAPFCYLVGITAMEIVRGGSQSTWRTSLRILKAMFSNALVIGLALGLLVNLTGLPVPGALNDAADLIARTALPAALFALGGVLTRYRPEGDAKAIAFIVAISVLVHPAIVWVMGQVLDLPHDAFRAAVLTAAMAPGVNTYVFADMYGSARRVAASAVLLGTAVSVGTVWFWLQVLG</sequence>
<dbReference type="Pfam" id="PF03547">
    <property type="entry name" value="Mem_trans"/>
    <property type="match status" value="1"/>
</dbReference>
<dbReference type="PANTHER" id="PTHR36838:SF3">
    <property type="entry name" value="TRANSPORTER AUXIN EFFLUX CARRIER EC FAMILY"/>
    <property type="match status" value="1"/>
</dbReference>
<evidence type="ECO:0000256" key="6">
    <source>
        <dbReference type="ARBA" id="ARBA00022989"/>
    </source>
</evidence>
<evidence type="ECO:0000256" key="5">
    <source>
        <dbReference type="ARBA" id="ARBA00022692"/>
    </source>
</evidence>
<dbReference type="PANTHER" id="PTHR36838">
    <property type="entry name" value="AUXIN EFFLUX CARRIER FAMILY PROTEIN"/>
    <property type="match status" value="1"/>
</dbReference>
<evidence type="ECO:0000256" key="1">
    <source>
        <dbReference type="ARBA" id="ARBA00004651"/>
    </source>
</evidence>
<evidence type="ECO:0000313" key="10">
    <source>
        <dbReference type="Proteomes" id="UP001553161"/>
    </source>
</evidence>